<evidence type="ECO:0000313" key="1">
    <source>
        <dbReference type="EMBL" id="MEL5988137.1"/>
    </source>
</evidence>
<name>A0ABU9LJD1_9BACL</name>
<proteinExistence type="predicted"/>
<organism evidence="1 2">
    <name type="scientific">Kurthia gibsonii</name>
    <dbReference type="NCBI Taxonomy" id="33946"/>
    <lineage>
        <taxon>Bacteria</taxon>
        <taxon>Bacillati</taxon>
        <taxon>Bacillota</taxon>
        <taxon>Bacilli</taxon>
        <taxon>Bacillales</taxon>
        <taxon>Caryophanaceae</taxon>
        <taxon>Kurthia</taxon>
    </lineage>
</organism>
<dbReference type="Pfam" id="PF08238">
    <property type="entry name" value="Sel1"/>
    <property type="match status" value="4"/>
</dbReference>
<sequence>MSLTEQLREAGHPELAQYYEEKNKQAMIAYMRQFDVVAYHTLSLLLAQLEAVTETTNETEKIFWQDLDIAIEEFLMAEKETDFPYVIEESLVTIYAQAIAGNSEAMMQLAKYYQNQELYEAAYDWYEIGMQLEVGEAYYWHGNYAFLGRVIEHDLKVTYEAYLRASQLGYPDAVNNLADMYLRGEYVEQNDAKAAEIFKEAAKLGVKESMYTLGYLYHHGRGVLKDEEHSAYWYHQSALHGDVFAINKLGHEAFAEDDGERALSWYQKAADLQDSYGEYNVGFCYESGIGTPIDLKKAKIWYQRAALHGDEEAKKRLKELAKG</sequence>
<accession>A0ABU9LJD1</accession>
<dbReference type="SUPFAM" id="SSF81901">
    <property type="entry name" value="HCP-like"/>
    <property type="match status" value="1"/>
</dbReference>
<reference evidence="1 2" key="1">
    <citation type="submission" date="2024-04" db="EMBL/GenBank/DDBJ databases">
        <authorList>
            <person name="Wu Y.S."/>
            <person name="Zhang L."/>
        </authorList>
    </citation>
    <scope>NUCLEOTIDE SEQUENCE [LARGE SCALE GENOMIC DNA]</scope>
    <source>
        <strain evidence="1 2">KG-01</strain>
    </source>
</reference>
<comment type="caution">
    <text evidence="1">The sequence shown here is derived from an EMBL/GenBank/DDBJ whole genome shotgun (WGS) entry which is preliminary data.</text>
</comment>
<dbReference type="Proteomes" id="UP001398420">
    <property type="component" value="Unassembled WGS sequence"/>
</dbReference>
<dbReference type="EMBL" id="JBCEWA010000004">
    <property type="protein sequence ID" value="MEL5988137.1"/>
    <property type="molecule type" value="Genomic_DNA"/>
</dbReference>
<evidence type="ECO:0000313" key="2">
    <source>
        <dbReference type="Proteomes" id="UP001398420"/>
    </source>
</evidence>
<gene>
    <name evidence="1" type="ORF">AAF454_06865</name>
</gene>
<keyword evidence="2" id="KW-1185">Reference proteome</keyword>
<dbReference type="Gene3D" id="1.25.40.10">
    <property type="entry name" value="Tetratricopeptide repeat domain"/>
    <property type="match status" value="2"/>
</dbReference>
<dbReference type="PANTHER" id="PTHR11102">
    <property type="entry name" value="SEL-1-LIKE PROTEIN"/>
    <property type="match status" value="1"/>
</dbReference>
<dbReference type="InterPro" id="IPR006597">
    <property type="entry name" value="Sel1-like"/>
</dbReference>
<dbReference type="SMART" id="SM00671">
    <property type="entry name" value="SEL1"/>
    <property type="match status" value="6"/>
</dbReference>
<dbReference type="InterPro" id="IPR011990">
    <property type="entry name" value="TPR-like_helical_dom_sf"/>
</dbReference>
<dbReference type="InterPro" id="IPR050767">
    <property type="entry name" value="Sel1_AlgK"/>
</dbReference>
<protein>
    <submittedName>
        <fullName evidence="1">Tetratricopeptide repeat protein</fullName>
    </submittedName>
</protein>
<dbReference type="PANTHER" id="PTHR11102:SF160">
    <property type="entry name" value="ERAD-ASSOCIATED E3 UBIQUITIN-PROTEIN LIGASE COMPONENT HRD3"/>
    <property type="match status" value="1"/>
</dbReference>
<dbReference type="RefSeq" id="WP_121177940.1">
    <property type="nucleotide sequence ID" value="NZ_JBBCRB010000001.1"/>
</dbReference>